<reference evidence="4 5" key="1">
    <citation type="journal article" date="2021" name="Elife">
        <title>Chloroplast acquisition without the gene transfer in kleptoplastic sea slugs, Plakobranchus ocellatus.</title>
        <authorList>
            <person name="Maeda T."/>
            <person name="Takahashi S."/>
            <person name="Yoshida T."/>
            <person name="Shimamura S."/>
            <person name="Takaki Y."/>
            <person name="Nagai Y."/>
            <person name="Toyoda A."/>
            <person name="Suzuki Y."/>
            <person name="Arimoto A."/>
            <person name="Ishii H."/>
            <person name="Satoh N."/>
            <person name="Nishiyama T."/>
            <person name="Hasebe M."/>
            <person name="Maruyama T."/>
            <person name="Minagawa J."/>
            <person name="Obokata J."/>
            <person name="Shigenobu S."/>
        </authorList>
    </citation>
    <scope>NUCLEOTIDE SEQUENCE [LARGE SCALE GENOMIC DNA]</scope>
</reference>
<evidence type="ECO:0000313" key="5">
    <source>
        <dbReference type="Proteomes" id="UP000762676"/>
    </source>
</evidence>
<dbReference type="Pfam" id="PF00266">
    <property type="entry name" value="Aminotran_5"/>
    <property type="match status" value="1"/>
</dbReference>
<sequence>MKRADRPIISPEAKLFLPNRKTRGGPLAATIMMASGGLEAKSTASAEPPVYLDNNSTTMMPPEVVDAMLRWINRGNPSAEYSSAREAQKLLQRFRTLLAADGGFRMEGPRGYSIIFTSGGSEGNCHVANAAARAYAARTGKLPHIIISAMEHTSLSTCCLQLARDKMAQLTVIPVQKCPAGGRAREGGATGTVDPSELQKAIRPNTCLISVIAANGATGAINDLRALGAIARASRIPFHSDAVQFFGKSTFQPEALNLDAFSASFHTLHGPPGVGFLALRNAFVESYCLGALVCGTQNAGLRGGTANLPGVAGAFTAYKLSSADRGSKNFRIRRLRDGIQAALARRFFAIHVDDYCEARPRAPDGNPMTPNSSRAPIAPKTERGASVARSLDLSAEKGIPVIVWIGPRDRAKILPNTLFFAVLCSGGREFCNKKARALLEKKGIIVGAGAPPLLEKALDVPPELWRGVLQVSLSDATTTDDVAAFVEAFATIAMSARAREG</sequence>
<dbReference type="InterPro" id="IPR015421">
    <property type="entry name" value="PyrdxlP-dep_Trfase_major"/>
</dbReference>
<dbReference type="InterPro" id="IPR000192">
    <property type="entry name" value="Aminotrans_V_dom"/>
</dbReference>
<keyword evidence="5" id="KW-1185">Reference proteome</keyword>
<organism evidence="4 5">
    <name type="scientific">Elysia marginata</name>
    <dbReference type="NCBI Taxonomy" id="1093978"/>
    <lineage>
        <taxon>Eukaryota</taxon>
        <taxon>Metazoa</taxon>
        <taxon>Spiralia</taxon>
        <taxon>Lophotrochozoa</taxon>
        <taxon>Mollusca</taxon>
        <taxon>Gastropoda</taxon>
        <taxon>Heterobranchia</taxon>
        <taxon>Euthyneura</taxon>
        <taxon>Panpulmonata</taxon>
        <taxon>Sacoglossa</taxon>
        <taxon>Placobranchoidea</taxon>
        <taxon>Plakobranchidae</taxon>
        <taxon>Elysia</taxon>
    </lineage>
</organism>
<dbReference type="Gene3D" id="1.10.260.50">
    <property type="match status" value="1"/>
</dbReference>
<dbReference type="InterPro" id="IPR015422">
    <property type="entry name" value="PyrdxlP-dep_Trfase_small"/>
</dbReference>
<dbReference type="Gene3D" id="3.40.640.10">
    <property type="entry name" value="Type I PLP-dependent aspartate aminotransferase-like (Major domain)"/>
    <property type="match status" value="1"/>
</dbReference>
<dbReference type="PANTHER" id="PTHR11601:SF36">
    <property type="entry name" value="CYSTEINE DESULFURASE NIFS-RELATED"/>
    <property type="match status" value="1"/>
</dbReference>
<dbReference type="AlphaFoldDB" id="A0AAV4H027"/>
<dbReference type="Proteomes" id="UP000762676">
    <property type="component" value="Unassembled WGS sequence"/>
</dbReference>
<dbReference type="PANTHER" id="PTHR11601">
    <property type="entry name" value="CYSTEINE DESULFURYLASE FAMILY MEMBER"/>
    <property type="match status" value="1"/>
</dbReference>
<evidence type="ECO:0000256" key="2">
    <source>
        <dbReference type="SAM" id="MobiDB-lite"/>
    </source>
</evidence>
<dbReference type="InterPro" id="IPR015424">
    <property type="entry name" value="PyrdxlP-dep_Trfase"/>
</dbReference>
<proteinExistence type="predicted"/>
<comment type="caution">
    <text evidence="4">The sequence shown here is derived from an EMBL/GenBank/DDBJ whole genome shotgun (WGS) entry which is preliminary data.</text>
</comment>
<dbReference type="EMBL" id="BMAT01005329">
    <property type="protein sequence ID" value="GFR91198.1"/>
    <property type="molecule type" value="Genomic_DNA"/>
</dbReference>
<feature type="region of interest" description="Disordered" evidence="2">
    <location>
        <begin position="361"/>
        <end position="381"/>
    </location>
</feature>
<evidence type="ECO:0000313" key="4">
    <source>
        <dbReference type="EMBL" id="GFR91198.1"/>
    </source>
</evidence>
<dbReference type="Gene3D" id="3.90.1150.10">
    <property type="entry name" value="Aspartate Aminotransferase, domain 1"/>
    <property type="match status" value="1"/>
</dbReference>
<accession>A0AAV4H027</accession>
<evidence type="ECO:0000256" key="1">
    <source>
        <dbReference type="ARBA" id="ARBA00001933"/>
    </source>
</evidence>
<comment type="cofactor">
    <cofactor evidence="1">
        <name>pyridoxal 5'-phosphate</name>
        <dbReference type="ChEBI" id="CHEBI:597326"/>
    </cofactor>
</comment>
<protein>
    <submittedName>
        <fullName evidence="4">Cysteine desulfurase</fullName>
    </submittedName>
</protein>
<feature type="domain" description="Aminotransferase class V" evidence="3">
    <location>
        <begin position="50"/>
        <end position="318"/>
    </location>
</feature>
<evidence type="ECO:0000259" key="3">
    <source>
        <dbReference type="Pfam" id="PF00266"/>
    </source>
</evidence>
<gene>
    <name evidence="4" type="ORF">ElyMa_002586400</name>
</gene>
<dbReference type="SUPFAM" id="SSF53383">
    <property type="entry name" value="PLP-dependent transferases"/>
    <property type="match status" value="1"/>
</dbReference>
<name>A0AAV4H027_9GAST</name>